<dbReference type="EnsemblPlants" id="EMT18195">
    <property type="protein sequence ID" value="EMT18195"/>
    <property type="gene ID" value="F775_27627"/>
</dbReference>
<name>R7WDT5_AEGTA</name>
<dbReference type="PANTHER" id="PTHR32338">
    <property type="entry name" value="N-ACETYL-GAMMA-GLUTAMYL-PHOSPHATE REDUCTASE, CHLOROPLASTIC-RELATED-RELATED"/>
    <property type="match status" value="1"/>
</dbReference>
<sequence length="464" mass="50217">MGSTALGGAAPARAGLAPKSGVLGSTFKPCGGFKLKTTTKICLCSVVFHILIKVSTLKVGRSSVCVRVSIASSPQKQYSPKTSAVKSGEEVRIAVLGASGYTGAEVVLFSLSFSICVDCLSSRTRIVRLLANHPQFRITVMTADRKAGEQFGSVFPHLITQDLPNLVAIKDADFSDVDAVFCCLPHGTTQEIIKGLPQQLKIVDLSADFRLRNINEYAEWYGHAHRAPELQEEAVYGLTEVLRDEIRNARLVANPGCYPTSIQLPLVPLIKAKLIKLSNIIIDAKSGVTGAGRGAKEANLYTEIAEGIHAYGIKGHRHVPEVEQGLSEAAESKVTISFTPNLICMKRGMQSTMFVEMAPGVTVSDLYQHLKSTYEGEEFVKLLNGSNVPHTRHVVGSNYCFMNVFEDRIPGRAIIISVVSAASIYKLLKIDNLVKGASGQAVQNLNLMMGLPENMGLQYQPLFP</sequence>
<feature type="domain" description="Semialdehyde dehydrogenase NAD-binding" evidence="11">
    <location>
        <begin position="92"/>
        <end position="249"/>
    </location>
</feature>
<organism evidence="12">
    <name type="scientific">Aegilops tauschii</name>
    <name type="common">Tausch's goatgrass</name>
    <name type="synonym">Aegilops squarrosa</name>
    <dbReference type="NCBI Taxonomy" id="37682"/>
    <lineage>
        <taxon>Eukaryota</taxon>
        <taxon>Viridiplantae</taxon>
        <taxon>Streptophyta</taxon>
        <taxon>Embryophyta</taxon>
        <taxon>Tracheophyta</taxon>
        <taxon>Spermatophyta</taxon>
        <taxon>Magnoliopsida</taxon>
        <taxon>Liliopsida</taxon>
        <taxon>Poales</taxon>
        <taxon>Poaceae</taxon>
        <taxon>BOP clade</taxon>
        <taxon>Pooideae</taxon>
        <taxon>Triticodae</taxon>
        <taxon>Triticeae</taxon>
        <taxon>Triticinae</taxon>
        <taxon>Aegilops</taxon>
    </lineage>
</organism>
<accession>R7WDT5</accession>
<evidence type="ECO:0000259" key="11">
    <source>
        <dbReference type="SMART" id="SM00859"/>
    </source>
</evidence>
<dbReference type="HAMAP" id="MF_00150">
    <property type="entry name" value="ArgC_type1"/>
    <property type="match status" value="1"/>
</dbReference>
<comment type="catalytic activity">
    <reaction evidence="7">
        <text>N-acetyl-L-glutamate 5-semialdehyde + phosphate + NADP(+) = N-acetyl-L-glutamyl 5-phosphate + NADPH + H(+)</text>
        <dbReference type="Rhea" id="RHEA:21588"/>
        <dbReference type="ChEBI" id="CHEBI:15378"/>
        <dbReference type="ChEBI" id="CHEBI:29123"/>
        <dbReference type="ChEBI" id="CHEBI:43474"/>
        <dbReference type="ChEBI" id="CHEBI:57783"/>
        <dbReference type="ChEBI" id="CHEBI:57936"/>
        <dbReference type="ChEBI" id="CHEBI:58349"/>
        <dbReference type="EC" id="1.2.1.38"/>
    </reaction>
</comment>
<dbReference type="Gene3D" id="3.30.360.10">
    <property type="entry name" value="Dihydrodipicolinate Reductase, domain 2"/>
    <property type="match status" value="1"/>
</dbReference>
<dbReference type="InterPro" id="IPR036291">
    <property type="entry name" value="NAD(P)-bd_dom_sf"/>
</dbReference>
<evidence type="ECO:0000256" key="8">
    <source>
        <dbReference type="ARBA" id="ARBA00060921"/>
    </source>
</evidence>
<comment type="pathway">
    <text evidence="1">Amino-acid biosynthesis; L-arginine biosynthesis; N(2)-acetyl-L-ornithine from L-glutamate: step 3/4.</text>
</comment>
<reference evidence="12" key="1">
    <citation type="submission" date="2015-06" db="UniProtKB">
        <authorList>
            <consortium name="EnsemblPlants"/>
        </authorList>
    </citation>
    <scope>IDENTIFICATION</scope>
</reference>
<dbReference type="PROSITE" id="PS01224">
    <property type="entry name" value="ARGC"/>
    <property type="match status" value="1"/>
</dbReference>
<evidence type="ECO:0000256" key="6">
    <source>
        <dbReference type="ARBA" id="ARBA00023002"/>
    </source>
</evidence>
<evidence type="ECO:0000256" key="4">
    <source>
        <dbReference type="ARBA" id="ARBA00022605"/>
    </source>
</evidence>
<proteinExistence type="inferred from homology"/>
<keyword evidence="3" id="KW-0055">Arginine biosynthesis</keyword>
<evidence type="ECO:0000313" key="12">
    <source>
        <dbReference type="EnsemblPlants" id="EMT18195"/>
    </source>
</evidence>
<keyword evidence="4" id="KW-0028">Amino-acid biosynthesis</keyword>
<dbReference type="Gene3D" id="3.40.50.720">
    <property type="entry name" value="NAD(P)-binding Rossmann-like Domain"/>
    <property type="match status" value="1"/>
</dbReference>
<dbReference type="SUPFAM" id="SSF55347">
    <property type="entry name" value="Glyceraldehyde-3-phosphate dehydrogenase-like, C-terminal domain"/>
    <property type="match status" value="1"/>
</dbReference>
<evidence type="ECO:0000256" key="9">
    <source>
        <dbReference type="ARBA" id="ARBA00067665"/>
    </source>
</evidence>
<dbReference type="InterPro" id="IPR058924">
    <property type="entry name" value="AGPR_dimerisation_dom"/>
</dbReference>
<dbReference type="Pfam" id="PF01118">
    <property type="entry name" value="Semialdhyde_dh"/>
    <property type="match status" value="1"/>
</dbReference>
<dbReference type="AlphaFoldDB" id="R7WDT5"/>
<evidence type="ECO:0000256" key="3">
    <source>
        <dbReference type="ARBA" id="ARBA00022571"/>
    </source>
</evidence>
<dbReference type="Pfam" id="PF22698">
    <property type="entry name" value="Semialdhyde_dhC_1"/>
    <property type="match status" value="1"/>
</dbReference>
<dbReference type="FunFam" id="3.30.360.10:FF:000014">
    <property type="entry name" value="N-acetyl-gamma-glutamyl-phosphate reductase"/>
    <property type="match status" value="1"/>
</dbReference>
<dbReference type="InterPro" id="IPR050085">
    <property type="entry name" value="AGPR"/>
</dbReference>
<dbReference type="CDD" id="cd17895">
    <property type="entry name" value="AGPR_1_N"/>
    <property type="match status" value="1"/>
</dbReference>
<dbReference type="CDD" id="cd23934">
    <property type="entry name" value="AGPR_1_C"/>
    <property type="match status" value="1"/>
</dbReference>
<dbReference type="InterPro" id="IPR000534">
    <property type="entry name" value="Semialdehyde_DH_NAD-bd"/>
</dbReference>
<dbReference type="SUPFAM" id="SSF51735">
    <property type="entry name" value="NAD(P)-binding Rossmann-fold domains"/>
    <property type="match status" value="1"/>
</dbReference>
<dbReference type="GO" id="GO:0070401">
    <property type="term" value="F:NADP+ binding"/>
    <property type="evidence" value="ECO:0007669"/>
    <property type="project" value="InterPro"/>
</dbReference>
<evidence type="ECO:0000256" key="10">
    <source>
        <dbReference type="ARBA" id="ARBA00076903"/>
    </source>
</evidence>
<keyword evidence="5" id="KW-0521">NADP</keyword>
<dbReference type="GO" id="GO:0003942">
    <property type="term" value="F:N-acetyl-gamma-glutamyl-phosphate reductase activity"/>
    <property type="evidence" value="ECO:0007669"/>
    <property type="project" value="UniProtKB-EC"/>
</dbReference>
<dbReference type="SMART" id="SM00859">
    <property type="entry name" value="Semialdhyde_dh"/>
    <property type="match status" value="1"/>
</dbReference>
<dbReference type="InterPro" id="IPR023013">
    <property type="entry name" value="AGPR_AS"/>
</dbReference>
<dbReference type="EC" id="1.2.1.38" evidence="2"/>
<dbReference type="GO" id="GO:0051287">
    <property type="term" value="F:NAD binding"/>
    <property type="evidence" value="ECO:0007669"/>
    <property type="project" value="InterPro"/>
</dbReference>
<protein>
    <recommendedName>
        <fullName evidence="9">Probable N-acetyl-gamma-glutamyl-phosphate reductase, chloroplastic</fullName>
        <ecNumber evidence="2">1.2.1.38</ecNumber>
    </recommendedName>
    <alternativeName>
        <fullName evidence="10">N-acetyl-glutamate semialdehyde dehydrogenase</fullName>
    </alternativeName>
</protein>
<dbReference type="PANTHER" id="PTHR32338:SF10">
    <property type="entry name" value="N-ACETYL-GAMMA-GLUTAMYL-PHOSPHATE REDUCTASE, CHLOROPLASTIC-RELATED"/>
    <property type="match status" value="1"/>
</dbReference>
<keyword evidence="6" id="KW-0560">Oxidoreductase</keyword>
<evidence type="ECO:0000256" key="1">
    <source>
        <dbReference type="ARBA" id="ARBA00004862"/>
    </source>
</evidence>
<dbReference type="GO" id="GO:0006526">
    <property type="term" value="P:L-arginine biosynthetic process"/>
    <property type="evidence" value="ECO:0007669"/>
    <property type="project" value="UniProtKB-UniPathway"/>
</dbReference>
<dbReference type="NCBIfam" id="TIGR01850">
    <property type="entry name" value="argC"/>
    <property type="match status" value="1"/>
</dbReference>
<evidence type="ECO:0000256" key="7">
    <source>
        <dbReference type="ARBA" id="ARBA00050557"/>
    </source>
</evidence>
<comment type="similarity">
    <text evidence="8">Belongs to the NAGSA dehydrogenase family. Type 1 subfamily.</text>
</comment>
<dbReference type="UniPathway" id="UPA00068">
    <property type="reaction ID" value="UER00108"/>
</dbReference>
<evidence type="ECO:0000256" key="2">
    <source>
        <dbReference type="ARBA" id="ARBA00013072"/>
    </source>
</evidence>
<evidence type="ECO:0000256" key="5">
    <source>
        <dbReference type="ARBA" id="ARBA00022857"/>
    </source>
</evidence>
<dbReference type="InterPro" id="IPR000706">
    <property type="entry name" value="AGPR_type-1"/>
</dbReference>